<dbReference type="GO" id="GO:0003677">
    <property type="term" value="F:DNA binding"/>
    <property type="evidence" value="ECO:0007669"/>
    <property type="project" value="InterPro"/>
</dbReference>
<gene>
    <name evidence="10" type="primary">ZBED1_238</name>
    <name evidence="10" type="ORF">N1851_034541</name>
</gene>
<dbReference type="GO" id="GO:0008270">
    <property type="term" value="F:zinc ion binding"/>
    <property type="evidence" value="ECO:0007669"/>
    <property type="project" value="UniProtKB-KW"/>
</dbReference>
<feature type="domain" description="BED-type" evidence="9">
    <location>
        <begin position="4"/>
        <end position="55"/>
    </location>
</feature>
<dbReference type="SUPFAM" id="SSF53098">
    <property type="entry name" value="Ribonuclease H-like"/>
    <property type="match status" value="1"/>
</dbReference>
<reference evidence="10" key="1">
    <citation type="journal article" date="2023" name="Front. Mar. Sci.">
        <title>A new Merluccius polli reference genome to investigate the effects of global change in West African waters.</title>
        <authorList>
            <person name="Mateo J.L."/>
            <person name="Blanco-Fernandez C."/>
            <person name="Garcia-Vazquez E."/>
            <person name="Machado-Schiaffino G."/>
        </authorList>
    </citation>
    <scope>NUCLEOTIDE SEQUENCE</scope>
    <source>
        <strain evidence="10">C29</strain>
        <tissue evidence="10">Fin</tissue>
    </source>
</reference>
<keyword evidence="2" id="KW-0479">Metal-binding</keyword>
<keyword evidence="11" id="KW-1185">Reference proteome</keyword>
<name>A0AA47LZN1_MERPO</name>
<evidence type="ECO:0000259" key="9">
    <source>
        <dbReference type="PROSITE" id="PS50808"/>
    </source>
</evidence>
<proteinExistence type="predicted"/>
<dbReference type="SUPFAM" id="SSF57667">
    <property type="entry name" value="beta-beta-alpha zinc fingers"/>
    <property type="match status" value="1"/>
</dbReference>
<dbReference type="SUPFAM" id="SSF140996">
    <property type="entry name" value="Hermes dimerisation domain"/>
    <property type="match status" value="1"/>
</dbReference>
<dbReference type="AlphaFoldDB" id="A0AA47LZN1"/>
<keyword evidence="5" id="KW-0805">Transcription regulation</keyword>
<evidence type="ECO:0000256" key="5">
    <source>
        <dbReference type="ARBA" id="ARBA00023015"/>
    </source>
</evidence>
<dbReference type="PANTHER" id="PTHR46481:SF10">
    <property type="entry name" value="ZINC FINGER BED DOMAIN-CONTAINING PROTEIN 39"/>
    <property type="match status" value="1"/>
</dbReference>
<evidence type="ECO:0000256" key="8">
    <source>
        <dbReference type="PROSITE-ProRule" id="PRU00027"/>
    </source>
</evidence>
<dbReference type="GO" id="GO:0005634">
    <property type="term" value="C:nucleus"/>
    <property type="evidence" value="ECO:0007669"/>
    <property type="project" value="UniProtKB-SubCell"/>
</dbReference>
<keyword evidence="6" id="KW-0804">Transcription</keyword>
<dbReference type="InterPro" id="IPR003656">
    <property type="entry name" value="Znf_BED"/>
</dbReference>
<organism evidence="10 11">
    <name type="scientific">Merluccius polli</name>
    <name type="common">Benguela hake</name>
    <name type="synonym">Merluccius cadenati</name>
    <dbReference type="NCBI Taxonomy" id="89951"/>
    <lineage>
        <taxon>Eukaryota</taxon>
        <taxon>Metazoa</taxon>
        <taxon>Chordata</taxon>
        <taxon>Craniata</taxon>
        <taxon>Vertebrata</taxon>
        <taxon>Euteleostomi</taxon>
        <taxon>Actinopterygii</taxon>
        <taxon>Neopterygii</taxon>
        <taxon>Teleostei</taxon>
        <taxon>Neoteleostei</taxon>
        <taxon>Acanthomorphata</taxon>
        <taxon>Zeiogadaria</taxon>
        <taxon>Gadariae</taxon>
        <taxon>Gadiformes</taxon>
        <taxon>Gadoidei</taxon>
        <taxon>Merlucciidae</taxon>
        <taxon>Merluccius</taxon>
    </lineage>
</organism>
<dbReference type="PANTHER" id="PTHR46481">
    <property type="entry name" value="ZINC FINGER BED DOMAIN-CONTAINING PROTEIN 4"/>
    <property type="match status" value="1"/>
</dbReference>
<evidence type="ECO:0000256" key="4">
    <source>
        <dbReference type="ARBA" id="ARBA00022833"/>
    </source>
</evidence>
<dbReference type="InterPro" id="IPR052035">
    <property type="entry name" value="ZnF_BED_domain_contain"/>
</dbReference>
<protein>
    <submittedName>
        <fullName evidence="10">Zinc finger BED domain-containing protein 1</fullName>
    </submittedName>
</protein>
<sequence>MRRSKRSGVWEHFKLINDDKDAQCKLCSTTFKFSSSTSSLRYHLQNLHAAVLQGGSPSPSQPTIAAVMGRRVCDDRKAEGITQRICGMIEKDMMPISTTDGEVFRELIHFMEPGYNIPSRATITTRLEARYKNKKTELKTQLAAANVALTTDCWMALTTESYITMTCHYIENDWQLKSAVLLTESLYERHTADNLADKLNQAVESWGLTGRVIACVHDNARNIVLANNPTLSCFAHTLNLAVNDGFAAAGVNRVIAAAGRLVKHFHHSTPATKALEAKQKQMQLPAHRLIQSCKTRWNSVCEMFGRLVEQRWAMCAVLSDRSVTKLTDARTLELRDDFWQLMEDMAPALEALKCATTVMSADTEVSISNT</sequence>
<dbReference type="InterPro" id="IPR012337">
    <property type="entry name" value="RNaseH-like_sf"/>
</dbReference>
<dbReference type="SMART" id="SM00614">
    <property type="entry name" value="ZnF_BED"/>
    <property type="match status" value="1"/>
</dbReference>
<comment type="subcellular location">
    <subcellularLocation>
        <location evidence="1">Nucleus</location>
    </subcellularLocation>
</comment>
<keyword evidence="3 8" id="KW-0863">Zinc-finger</keyword>
<evidence type="ECO:0000313" key="10">
    <source>
        <dbReference type="EMBL" id="KAK0130789.1"/>
    </source>
</evidence>
<dbReference type="InterPro" id="IPR036236">
    <property type="entry name" value="Znf_C2H2_sf"/>
</dbReference>
<evidence type="ECO:0000256" key="2">
    <source>
        <dbReference type="ARBA" id="ARBA00022723"/>
    </source>
</evidence>
<evidence type="ECO:0000256" key="7">
    <source>
        <dbReference type="ARBA" id="ARBA00023242"/>
    </source>
</evidence>
<dbReference type="Proteomes" id="UP001174136">
    <property type="component" value="Unassembled WGS sequence"/>
</dbReference>
<keyword evidence="4" id="KW-0862">Zinc</keyword>
<dbReference type="Pfam" id="PF02892">
    <property type="entry name" value="zf-BED"/>
    <property type="match status" value="1"/>
</dbReference>
<comment type="caution">
    <text evidence="10">The sequence shown here is derived from an EMBL/GenBank/DDBJ whole genome shotgun (WGS) entry which is preliminary data.</text>
</comment>
<keyword evidence="7" id="KW-0539">Nucleus</keyword>
<evidence type="ECO:0000256" key="1">
    <source>
        <dbReference type="ARBA" id="ARBA00004123"/>
    </source>
</evidence>
<evidence type="ECO:0000256" key="6">
    <source>
        <dbReference type="ARBA" id="ARBA00023163"/>
    </source>
</evidence>
<dbReference type="PROSITE" id="PS50808">
    <property type="entry name" value="ZF_BED"/>
    <property type="match status" value="1"/>
</dbReference>
<evidence type="ECO:0000313" key="11">
    <source>
        <dbReference type="Proteomes" id="UP001174136"/>
    </source>
</evidence>
<dbReference type="EMBL" id="JAOPHQ010006627">
    <property type="protein sequence ID" value="KAK0130789.1"/>
    <property type="molecule type" value="Genomic_DNA"/>
</dbReference>
<accession>A0AA47LZN1</accession>
<evidence type="ECO:0000256" key="3">
    <source>
        <dbReference type="ARBA" id="ARBA00022771"/>
    </source>
</evidence>
<dbReference type="GO" id="GO:0009791">
    <property type="term" value="P:post-embryonic development"/>
    <property type="evidence" value="ECO:0007669"/>
    <property type="project" value="UniProtKB-ARBA"/>
</dbReference>